<sequence length="355" mass="39864">MKAGKIVKITVSVIVLGGLAAAGNYFIGRDGSYYQTAKDGSQTYAYINEKNSFGHIVKHPAFSDFSDFIIPWKDRWNSLVMPYQTLRSVCDMNHYNTKAIINGFNFMLDVCENQQQVFYRYYSEAEMKEDQTLEACGLFFIPGEKNAPFAFVVPGGGFTAVCSFGEGFPVAQKLHEEGYNVFILQYRVATGQTTTNELIKSQEAIANQDFGKAMGYILDHADKFQVSSENYSVWGFSAGGRLSQLWGLDNEYGYQRYGLPSPAAAMLAYSGWYDEDFAGCYGTQPPTFFAYVKEDKVIGEQNVKDIEKTIDIMKNLDKDIEVRAYDHAYHGFGTGAGTDADGWMDEAISFWEKEM</sequence>
<accession>A0A8I0AE49</accession>
<dbReference type="InterPro" id="IPR049492">
    <property type="entry name" value="BD-FAE-like_dom"/>
</dbReference>
<evidence type="ECO:0000313" key="3">
    <source>
        <dbReference type="Proteomes" id="UP000652847"/>
    </source>
</evidence>
<comment type="caution">
    <text evidence="2">The sequence shown here is derived from an EMBL/GenBank/DDBJ whole genome shotgun (WGS) entry which is preliminary data.</text>
</comment>
<dbReference type="SUPFAM" id="SSF53474">
    <property type="entry name" value="alpha/beta-Hydrolases"/>
    <property type="match status" value="1"/>
</dbReference>
<dbReference type="AlphaFoldDB" id="A0A8I0AE49"/>
<keyword evidence="3" id="KW-1185">Reference proteome</keyword>
<name>A0A8I0AE49_9FIRM</name>
<dbReference type="Gene3D" id="3.40.50.1820">
    <property type="entry name" value="alpha/beta hydrolase"/>
    <property type="match status" value="1"/>
</dbReference>
<reference evidence="2 3" key="1">
    <citation type="submission" date="2020-08" db="EMBL/GenBank/DDBJ databases">
        <title>Genome public.</title>
        <authorList>
            <person name="Liu C."/>
            <person name="Sun Q."/>
        </authorList>
    </citation>
    <scope>NUCLEOTIDE SEQUENCE [LARGE SCALE GENOMIC DNA]</scope>
    <source>
        <strain evidence="2 3">BX17</strain>
    </source>
</reference>
<dbReference type="InterPro" id="IPR029058">
    <property type="entry name" value="AB_hydrolase_fold"/>
</dbReference>
<evidence type="ECO:0000313" key="2">
    <source>
        <dbReference type="EMBL" id="MBC5650402.1"/>
    </source>
</evidence>
<evidence type="ECO:0000259" key="1">
    <source>
        <dbReference type="Pfam" id="PF20434"/>
    </source>
</evidence>
<protein>
    <submittedName>
        <fullName evidence="2">Dienelactone hydrolase family protein</fullName>
    </submittedName>
</protein>
<dbReference type="EMBL" id="JACOOT010000010">
    <property type="protein sequence ID" value="MBC5650402.1"/>
    <property type="molecule type" value="Genomic_DNA"/>
</dbReference>
<dbReference type="GO" id="GO:0016787">
    <property type="term" value="F:hydrolase activity"/>
    <property type="evidence" value="ECO:0007669"/>
    <property type="project" value="UniProtKB-KW"/>
</dbReference>
<gene>
    <name evidence="2" type="ORF">H8S54_04570</name>
</gene>
<keyword evidence="2" id="KW-0378">Hydrolase</keyword>
<dbReference type="Proteomes" id="UP000652847">
    <property type="component" value="Unassembled WGS sequence"/>
</dbReference>
<feature type="domain" description="BD-FAE-like" evidence="1">
    <location>
        <begin position="144"/>
        <end position="251"/>
    </location>
</feature>
<dbReference type="Pfam" id="PF20434">
    <property type="entry name" value="BD-FAE"/>
    <property type="match status" value="1"/>
</dbReference>
<dbReference type="RefSeq" id="WP_173767361.1">
    <property type="nucleotide sequence ID" value="NZ_JACOOT010000010.1"/>
</dbReference>
<organism evidence="2 3">
    <name type="scientific">Blautia segnis</name>
    <dbReference type="NCBI Taxonomy" id="2763030"/>
    <lineage>
        <taxon>Bacteria</taxon>
        <taxon>Bacillati</taxon>
        <taxon>Bacillota</taxon>
        <taxon>Clostridia</taxon>
        <taxon>Lachnospirales</taxon>
        <taxon>Lachnospiraceae</taxon>
        <taxon>Blautia</taxon>
    </lineage>
</organism>
<proteinExistence type="predicted"/>